<comment type="caution">
    <text evidence="2">The sequence shown here is derived from an EMBL/GenBank/DDBJ whole genome shotgun (WGS) entry which is preliminary data.</text>
</comment>
<dbReference type="InterPro" id="IPR006311">
    <property type="entry name" value="TAT_signal"/>
</dbReference>
<protein>
    <recommendedName>
        <fullName evidence="4">Secreted protein</fullName>
    </recommendedName>
</protein>
<feature type="signal peptide" evidence="1">
    <location>
        <begin position="1"/>
        <end position="36"/>
    </location>
</feature>
<dbReference type="Proteomes" id="UP000243978">
    <property type="component" value="Unassembled WGS sequence"/>
</dbReference>
<feature type="chain" id="PRO_5015420968" description="Secreted protein" evidence="1">
    <location>
        <begin position="37"/>
        <end position="57"/>
    </location>
</feature>
<evidence type="ECO:0000313" key="2">
    <source>
        <dbReference type="EMBL" id="PTX54707.1"/>
    </source>
</evidence>
<keyword evidence="3" id="KW-1185">Reference proteome</keyword>
<dbReference type="AlphaFoldDB" id="A0A2T6BF74"/>
<gene>
    <name evidence="2" type="ORF">C8N43_3525</name>
</gene>
<organism evidence="2 3">
    <name type="scientific">Litoreibacter ponti</name>
    <dbReference type="NCBI Taxonomy" id="1510457"/>
    <lineage>
        <taxon>Bacteria</taxon>
        <taxon>Pseudomonadati</taxon>
        <taxon>Pseudomonadota</taxon>
        <taxon>Alphaproteobacteria</taxon>
        <taxon>Rhodobacterales</taxon>
        <taxon>Roseobacteraceae</taxon>
        <taxon>Litoreibacter</taxon>
    </lineage>
</organism>
<dbReference type="EMBL" id="QBKS01000002">
    <property type="protein sequence ID" value="PTX54707.1"/>
    <property type="molecule type" value="Genomic_DNA"/>
</dbReference>
<reference evidence="2 3" key="1">
    <citation type="submission" date="2018-04" db="EMBL/GenBank/DDBJ databases">
        <title>Genomic Encyclopedia of Archaeal and Bacterial Type Strains, Phase II (KMG-II): from individual species to whole genera.</title>
        <authorList>
            <person name="Goeker M."/>
        </authorList>
    </citation>
    <scope>NUCLEOTIDE SEQUENCE [LARGE SCALE GENOMIC DNA]</scope>
    <source>
        <strain evidence="2 3">DSM 100977</strain>
    </source>
</reference>
<accession>A0A2T6BF74</accession>
<dbReference type="PROSITE" id="PS51318">
    <property type="entry name" value="TAT"/>
    <property type="match status" value="1"/>
</dbReference>
<evidence type="ECO:0000256" key="1">
    <source>
        <dbReference type="SAM" id="SignalP"/>
    </source>
</evidence>
<evidence type="ECO:0000313" key="3">
    <source>
        <dbReference type="Proteomes" id="UP000243978"/>
    </source>
</evidence>
<keyword evidence="1" id="KW-0732">Signal</keyword>
<proteinExistence type="predicted"/>
<evidence type="ECO:0008006" key="4">
    <source>
        <dbReference type="Google" id="ProtNLM"/>
    </source>
</evidence>
<sequence>MTKFINPGLMKTSRRNVLRGSMLAGAAAMTGAGAMAAPRAPKLHGINAASAKIYNAA</sequence>
<name>A0A2T6BF74_9RHOB</name>